<keyword evidence="3" id="KW-1185">Reference proteome</keyword>
<name>A0AAD8HIF4_9APIA</name>
<protein>
    <recommendedName>
        <fullName evidence="1">F-box associated beta-propeller type 1 domain-containing protein</fullName>
    </recommendedName>
</protein>
<comment type="caution">
    <text evidence="2">The sequence shown here is derived from an EMBL/GenBank/DDBJ whole genome shotgun (WGS) entry which is preliminary data.</text>
</comment>
<sequence length="311" mass="35896">MMSKLISYHSDRNTSSSLPRAPTDFRRPFEFNWSSLSGFGYDAVSDDYKVLRILRPDDPFLSGSNTSKATVYSLKTNSWRRLQDISCHYQLNAAWGMFMGGALHWIRVKIMGSELCPSIIAFDLGSENYREFPLPHKNGKEMSLVTFAESLCILEFCLDIHVNVWVMNDYGVGNSRCKLFSVEQPKVSTSCMPLIQRVRRMFLYMWTPRRCCGITSKGMKLRLSRLLMHQMSLTWKSSRRVLFHLTTNSVVMVSRCRINHKRKKNSSNSKRGTRGKQIIYPQGYGKILAGRDDMAARRMLNLPVFDSECFF</sequence>
<organism evidence="2 3">
    <name type="scientific">Heracleum sosnowskyi</name>
    <dbReference type="NCBI Taxonomy" id="360622"/>
    <lineage>
        <taxon>Eukaryota</taxon>
        <taxon>Viridiplantae</taxon>
        <taxon>Streptophyta</taxon>
        <taxon>Embryophyta</taxon>
        <taxon>Tracheophyta</taxon>
        <taxon>Spermatophyta</taxon>
        <taxon>Magnoliopsida</taxon>
        <taxon>eudicotyledons</taxon>
        <taxon>Gunneridae</taxon>
        <taxon>Pentapetalae</taxon>
        <taxon>asterids</taxon>
        <taxon>campanulids</taxon>
        <taxon>Apiales</taxon>
        <taxon>Apiaceae</taxon>
        <taxon>Apioideae</taxon>
        <taxon>apioid superclade</taxon>
        <taxon>Tordylieae</taxon>
        <taxon>Tordyliinae</taxon>
        <taxon>Heracleum</taxon>
    </lineage>
</organism>
<dbReference type="NCBIfam" id="TIGR01640">
    <property type="entry name" value="F_box_assoc_1"/>
    <property type="match status" value="1"/>
</dbReference>
<accession>A0AAD8HIF4</accession>
<reference evidence="2" key="2">
    <citation type="submission" date="2023-05" db="EMBL/GenBank/DDBJ databases">
        <authorList>
            <person name="Schelkunov M.I."/>
        </authorList>
    </citation>
    <scope>NUCLEOTIDE SEQUENCE</scope>
    <source>
        <strain evidence="2">Hsosn_3</strain>
        <tissue evidence="2">Leaf</tissue>
    </source>
</reference>
<dbReference type="InterPro" id="IPR006527">
    <property type="entry name" value="F-box-assoc_dom_typ1"/>
</dbReference>
<gene>
    <name evidence="2" type="ORF">POM88_042727</name>
</gene>
<dbReference type="Pfam" id="PF07734">
    <property type="entry name" value="FBA_1"/>
    <property type="match status" value="1"/>
</dbReference>
<dbReference type="PANTHER" id="PTHR31672:SF13">
    <property type="entry name" value="F-BOX PROTEIN CPR30-LIKE"/>
    <property type="match status" value="1"/>
</dbReference>
<dbReference type="AlphaFoldDB" id="A0AAD8HIF4"/>
<proteinExistence type="predicted"/>
<dbReference type="InterPro" id="IPR017451">
    <property type="entry name" value="F-box-assoc_interact_dom"/>
</dbReference>
<evidence type="ECO:0000259" key="1">
    <source>
        <dbReference type="Pfam" id="PF07734"/>
    </source>
</evidence>
<dbReference type="PANTHER" id="PTHR31672">
    <property type="entry name" value="BNACNNG10540D PROTEIN"/>
    <property type="match status" value="1"/>
</dbReference>
<feature type="domain" description="F-box associated beta-propeller type 1" evidence="1">
    <location>
        <begin position="35"/>
        <end position="174"/>
    </location>
</feature>
<dbReference type="EMBL" id="JAUIZM010000009">
    <property type="protein sequence ID" value="KAK1367166.1"/>
    <property type="molecule type" value="Genomic_DNA"/>
</dbReference>
<evidence type="ECO:0000313" key="2">
    <source>
        <dbReference type="EMBL" id="KAK1367166.1"/>
    </source>
</evidence>
<evidence type="ECO:0000313" key="3">
    <source>
        <dbReference type="Proteomes" id="UP001237642"/>
    </source>
</evidence>
<reference evidence="2" key="1">
    <citation type="submission" date="2023-02" db="EMBL/GenBank/DDBJ databases">
        <title>Genome of toxic invasive species Heracleum sosnowskyi carries increased number of genes despite the absence of recent whole-genome duplications.</title>
        <authorList>
            <person name="Schelkunov M."/>
            <person name="Shtratnikova V."/>
            <person name="Makarenko M."/>
            <person name="Klepikova A."/>
            <person name="Omelchenko D."/>
            <person name="Novikova G."/>
            <person name="Obukhova E."/>
            <person name="Bogdanov V."/>
            <person name="Penin A."/>
            <person name="Logacheva M."/>
        </authorList>
    </citation>
    <scope>NUCLEOTIDE SEQUENCE</scope>
    <source>
        <strain evidence="2">Hsosn_3</strain>
        <tissue evidence="2">Leaf</tissue>
    </source>
</reference>
<dbReference type="Proteomes" id="UP001237642">
    <property type="component" value="Unassembled WGS sequence"/>
</dbReference>
<dbReference type="InterPro" id="IPR050796">
    <property type="entry name" value="SCF_F-box_component"/>
</dbReference>